<evidence type="ECO:0000313" key="3">
    <source>
        <dbReference type="Proteomes" id="UP000004310"/>
    </source>
</evidence>
<reference evidence="2 3" key="1">
    <citation type="journal article" date="2010" name="J. Bacteriol.">
        <title>Genome sequence of Fulvimarina pelagi HTCC2506T, a Mn(II)-oxidizing alphaproteobacterium possessing an aerobic anoxygenic photosynthetic gene cluster and Xanthorhodopsin.</title>
        <authorList>
            <person name="Kang I."/>
            <person name="Oh H.M."/>
            <person name="Lim S.I."/>
            <person name="Ferriera S."/>
            <person name="Giovannoni S.J."/>
            <person name="Cho J.C."/>
        </authorList>
    </citation>
    <scope>NUCLEOTIDE SEQUENCE [LARGE SCALE GENOMIC DNA]</scope>
    <source>
        <strain evidence="2 3">HTCC2506</strain>
    </source>
</reference>
<accession>Q0G7U9</accession>
<dbReference type="InterPro" id="IPR027417">
    <property type="entry name" value="P-loop_NTPase"/>
</dbReference>
<dbReference type="Proteomes" id="UP000004310">
    <property type="component" value="Unassembled WGS sequence"/>
</dbReference>
<dbReference type="RefSeq" id="WP_007066240.1">
    <property type="nucleotide sequence ID" value="NZ_DS022272.1"/>
</dbReference>
<organism evidence="2 3">
    <name type="scientific">Fulvimarina pelagi HTCC2506</name>
    <dbReference type="NCBI Taxonomy" id="314231"/>
    <lineage>
        <taxon>Bacteria</taxon>
        <taxon>Pseudomonadati</taxon>
        <taxon>Pseudomonadota</taxon>
        <taxon>Alphaproteobacteria</taxon>
        <taxon>Hyphomicrobiales</taxon>
        <taxon>Aurantimonadaceae</taxon>
        <taxon>Fulvimarina</taxon>
    </lineage>
</organism>
<dbReference type="STRING" id="217511.GCA_001463845_01652"/>
<dbReference type="AlphaFoldDB" id="Q0G7U9"/>
<sequence>MSSKTSPHDERIQNGQSRSEDGLLDKTARLAIEVGPGHGFQKVISDMTNVCPNSVEHSPSDTGEPREPEAAIEQVGVDDLAFAAKEMEIKRLVLVTPFADAASTETVLTLSRLLTEDNHPVALIQLDRTAASPIASPEEEAAGWIDLLGGGRPVGEIIHRDPKSRLHVAPSGNVDVAALEEEQFEDLAVYLAAFCRSYSMTVVHLPADSLGRIEGLGDVETAVIVVASEDRADDVERMARELNPAGSYDVLHLISENETPILH</sequence>
<comment type="caution">
    <text evidence="2">The sequence shown here is derived from an EMBL/GenBank/DDBJ whole genome shotgun (WGS) entry which is preliminary data.</text>
</comment>
<dbReference type="SUPFAM" id="SSF52540">
    <property type="entry name" value="P-loop containing nucleoside triphosphate hydrolases"/>
    <property type="match status" value="1"/>
</dbReference>
<feature type="region of interest" description="Disordered" evidence="1">
    <location>
        <begin position="1"/>
        <end position="24"/>
    </location>
</feature>
<keyword evidence="3" id="KW-1185">Reference proteome</keyword>
<gene>
    <name evidence="2" type="ORF">FP2506_05486</name>
</gene>
<evidence type="ECO:0000313" key="2">
    <source>
        <dbReference type="EMBL" id="EAU42265.1"/>
    </source>
</evidence>
<dbReference type="HOGENOM" id="CLU_1056707_0_0_5"/>
<proteinExistence type="predicted"/>
<protein>
    <submittedName>
        <fullName evidence="2">Uncharacterized protein</fullName>
    </submittedName>
</protein>
<evidence type="ECO:0000256" key="1">
    <source>
        <dbReference type="SAM" id="MobiDB-lite"/>
    </source>
</evidence>
<dbReference type="Gene3D" id="3.40.50.300">
    <property type="entry name" value="P-loop containing nucleotide triphosphate hydrolases"/>
    <property type="match status" value="1"/>
</dbReference>
<name>Q0G7U9_9HYPH</name>
<dbReference type="EMBL" id="AATP01000001">
    <property type="protein sequence ID" value="EAU42265.1"/>
    <property type="molecule type" value="Genomic_DNA"/>
</dbReference>